<keyword evidence="6" id="KW-0539">Nucleus</keyword>
<dbReference type="PANTHER" id="PTHR31669">
    <property type="entry name" value="PROTEIN FAR1-RELATED SEQUENCE 10-RELATED"/>
    <property type="match status" value="1"/>
</dbReference>
<reference evidence="9 10" key="1">
    <citation type="journal article" date="2009" name="Nature">
        <title>The Sorghum bicolor genome and the diversification of grasses.</title>
        <authorList>
            <person name="Paterson A.H."/>
            <person name="Bowers J.E."/>
            <person name="Bruggmann R."/>
            <person name="Dubchak I."/>
            <person name="Grimwood J."/>
            <person name="Gundlach H."/>
            <person name="Haberer G."/>
            <person name="Hellsten U."/>
            <person name="Mitros T."/>
            <person name="Poliakov A."/>
            <person name="Schmutz J."/>
            <person name="Spannagl M."/>
            <person name="Tang H."/>
            <person name="Wang X."/>
            <person name="Wicker T."/>
            <person name="Bharti A.K."/>
            <person name="Chapman J."/>
            <person name="Feltus F.A."/>
            <person name="Gowik U."/>
            <person name="Grigoriev I.V."/>
            <person name="Lyons E."/>
            <person name="Maher C.A."/>
            <person name="Martis M."/>
            <person name="Narechania A."/>
            <person name="Otillar R.P."/>
            <person name="Penning B.W."/>
            <person name="Salamov A.A."/>
            <person name="Wang Y."/>
            <person name="Zhang L."/>
            <person name="Carpita N.C."/>
            <person name="Freeling M."/>
            <person name="Gingle A.R."/>
            <person name="Hash C.T."/>
            <person name="Keller B."/>
            <person name="Klein P."/>
            <person name="Kresovich S."/>
            <person name="McCann M.C."/>
            <person name="Ming R."/>
            <person name="Peterson D.G."/>
            <person name="Mehboob-ur-Rahman"/>
            <person name="Ware D."/>
            <person name="Westhoff P."/>
            <person name="Mayer K.F."/>
            <person name="Messing J."/>
            <person name="Rokhsar D.S."/>
        </authorList>
    </citation>
    <scope>NUCLEOTIDE SEQUENCE [LARGE SCALE GENOMIC DNA]</scope>
    <source>
        <strain evidence="10">cv. BTx623</strain>
    </source>
</reference>
<sequence>MHVYNKEANGWVFPGMDPKENWRKCATESLGLASMFDTASTAAVLAATCGEGAWADETFRRDSGEVDGFGGRLNGPPMVVGNEGDTGEQGGIGSSTVTMQATGGAPAGRNERLTTSYDCKKRKRGMSGPDAKIAPTEESALSRAIKSSIDRKSEAIFFPYEGTRFNSFEEAKEFYNLYSWEVGFGIRTSRGRTNSNSYTTKKDLCCSCEGMSRNPKAASCRTGCKAMIRLLRLKDHSWYISRSITEHNHSLSATCGEKKQWLSHSEIDPLTKDFIRKLRENNVTTGRVCNILGTSRGVGGFPVRREVIRSVCARLAQHNIEDDISKTLTLLDKMKVDDPMMVVRYKVDEGGRIVHMLWCTGKNQQNYDRFGDAMTFDTTYRTNLYNMPFGLFVGVNNHFQSVVFGGVLLTSEKTEDFEWAFANFKDIMKGKEPMTILTDQCQGMAAAIKTTLQTSRHRWCKWHVLRKAKQWLGNVYTKNTGFKSEFNKLVTEEVSIIKFERRWRQLVRKYGVEKNKYLKRIYKHRGMWARPYFMHVFCAGMTSTQRSESANHMLKGFIQRSAPMHIFVSKFNEFQNDRIAQEEKEIHVTKQMKRKRRIGVPIERHAEEIYTRAMYDRLYNELYHAGSYLIKGRGADEAYILVHYKEDGATDEKLFLVKDSGNFISCSCGLYNHVGMLCRHALKVLMHLDRTELPSGNILARWRRDVACETGHVSGQGVETSSLESATYIQKKLMVRRVLAMAGVEGTLDESGYKEAMDALDKIISVRTTRVEEKKIELGERSEKPTSCPKRAVKKGRRQNTSLKSYKASLKEQNKRKKYEEDEISSTSDNEQVTGTRKTKALWEIE</sequence>
<dbReference type="AlphaFoldDB" id="A0A1B6P950"/>
<dbReference type="InterPro" id="IPR007527">
    <property type="entry name" value="Znf_SWIM"/>
</dbReference>
<gene>
    <name evidence="9" type="ORF">SORBI_3009G172000</name>
</gene>
<dbReference type="SMART" id="SM00575">
    <property type="entry name" value="ZnF_PMZ"/>
    <property type="match status" value="1"/>
</dbReference>
<keyword evidence="2 6" id="KW-0479">Metal-binding</keyword>
<protein>
    <recommendedName>
        <fullName evidence="6">Protein FAR1-RELATED SEQUENCE</fullName>
    </recommendedName>
</protein>
<feature type="compositionally biased region" description="Polar residues" evidence="7">
    <location>
        <begin position="825"/>
        <end position="836"/>
    </location>
</feature>
<dbReference type="GO" id="GO:0008270">
    <property type="term" value="F:zinc ion binding"/>
    <property type="evidence" value="ECO:0007669"/>
    <property type="project" value="UniProtKB-UniRule"/>
</dbReference>
<proteinExistence type="inferred from homology"/>
<evidence type="ECO:0000256" key="6">
    <source>
        <dbReference type="RuleBase" id="RU367018"/>
    </source>
</evidence>
<dbReference type="Proteomes" id="UP000000768">
    <property type="component" value="Chromosome 9"/>
</dbReference>
<comment type="similarity">
    <text evidence="1 6">Belongs to the FHY3/FAR1 family.</text>
</comment>
<name>A0A1B6P950_SORBI</name>
<keyword evidence="3 5" id="KW-0863">Zinc-finger</keyword>
<keyword evidence="4 6" id="KW-0862">Zinc</keyword>
<evidence type="ECO:0000256" key="1">
    <source>
        <dbReference type="ARBA" id="ARBA00005889"/>
    </source>
</evidence>
<evidence type="ECO:0000256" key="7">
    <source>
        <dbReference type="SAM" id="MobiDB-lite"/>
    </source>
</evidence>
<evidence type="ECO:0000259" key="8">
    <source>
        <dbReference type="PROSITE" id="PS50966"/>
    </source>
</evidence>
<evidence type="ECO:0000313" key="10">
    <source>
        <dbReference type="Proteomes" id="UP000000768"/>
    </source>
</evidence>
<dbReference type="Pfam" id="PF04434">
    <property type="entry name" value="SWIM"/>
    <property type="match status" value="1"/>
</dbReference>
<dbReference type="InterPro" id="IPR031052">
    <property type="entry name" value="FHY3/FAR1"/>
</dbReference>
<reference evidence="10" key="2">
    <citation type="journal article" date="2018" name="Plant J.">
        <title>The Sorghum bicolor reference genome: improved assembly, gene annotations, a transcriptome atlas, and signatures of genome organization.</title>
        <authorList>
            <person name="McCormick R.F."/>
            <person name="Truong S.K."/>
            <person name="Sreedasyam A."/>
            <person name="Jenkins J."/>
            <person name="Shu S."/>
            <person name="Sims D."/>
            <person name="Kennedy M."/>
            <person name="Amirebrahimi M."/>
            <person name="Weers B.D."/>
            <person name="McKinley B."/>
            <person name="Mattison A."/>
            <person name="Morishige D.T."/>
            <person name="Grimwood J."/>
            <person name="Schmutz J."/>
            <person name="Mullet J.E."/>
        </authorList>
    </citation>
    <scope>NUCLEOTIDE SEQUENCE [LARGE SCALE GENOMIC DNA]</scope>
    <source>
        <strain evidence="10">cv. BTx623</strain>
    </source>
</reference>
<dbReference type="FunCoup" id="A0A1B6P950">
    <property type="interactions" value="11"/>
</dbReference>
<feature type="region of interest" description="Disordered" evidence="7">
    <location>
        <begin position="777"/>
        <end position="846"/>
    </location>
</feature>
<evidence type="ECO:0000256" key="4">
    <source>
        <dbReference type="ARBA" id="ARBA00022833"/>
    </source>
</evidence>
<comment type="function">
    <text evidence="6">Putative transcription activator involved in regulating light control of development.</text>
</comment>
<dbReference type="InParanoid" id="A0A1B6P950"/>
<dbReference type="PANTHER" id="PTHR31669:SF168">
    <property type="entry name" value="PROTEIN FAR1-RELATED SEQUENCE"/>
    <property type="match status" value="1"/>
</dbReference>
<dbReference type="InterPro" id="IPR006564">
    <property type="entry name" value="Znf_PMZ"/>
</dbReference>
<dbReference type="Gramene" id="KXG22208">
    <property type="protein sequence ID" value="KXG22208"/>
    <property type="gene ID" value="SORBI_3009G172000"/>
</dbReference>
<dbReference type="Pfam" id="PF03101">
    <property type="entry name" value="FAR1"/>
    <property type="match status" value="1"/>
</dbReference>
<dbReference type="InterPro" id="IPR018289">
    <property type="entry name" value="MULE_transposase_dom"/>
</dbReference>
<dbReference type="EMBL" id="CM000768">
    <property type="protein sequence ID" value="KXG22208.1"/>
    <property type="molecule type" value="Genomic_DNA"/>
</dbReference>
<dbReference type="STRING" id="4558.A0A1B6P950"/>
<evidence type="ECO:0000256" key="3">
    <source>
        <dbReference type="ARBA" id="ARBA00022771"/>
    </source>
</evidence>
<dbReference type="GO" id="GO:0005634">
    <property type="term" value="C:nucleus"/>
    <property type="evidence" value="ECO:0007669"/>
    <property type="project" value="UniProtKB-SubCell"/>
</dbReference>
<evidence type="ECO:0000256" key="2">
    <source>
        <dbReference type="ARBA" id="ARBA00022723"/>
    </source>
</evidence>
<dbReference type="InterPro" id="IPR004330">
    <property type="entry name" value="FAR1_DNA_bnd_dom"/>
</dbReference>
<dbReference type="ExpressionAtlas" id="A0A1B6P950">
    <property type="expression patterns" value="baseline"/>
</dbReference>
<feature type="domain" description="SWIM-type" evidence="8">
    <location>
        <begin position="655"/>
        <end position="689"/>
    </location>
</feature>
<dbReference type="PROSITE" id="PS50966">
    <property type="entry name" value="ZF_SWIM"/>
    <property type="match status" value="1"/>
</dbReference>
<evidence type="ECO:0000313" key="9">
    <source>
        <dbReference type="EMBL" id="KXG22208.1"/>
    </source>
</evidence>
<dbReference type="Pfam" id="PF10551">
    <property type="entry name" value="MULE"/>
    <property type="match status" value="1"/>
</dbReference>
<evidence type="ECO:0000256" key="5">
    <source>
        <dbReference type="PROSITE-ProRule" id="PRU00325"/>
    </source>
</evidence>
<dbReference type="GO" id="GO:0006355">
    <property type="term" value="P:regulation of DNA-templated transcription"/>
    <property type="evidence" value="ECO:0007669"/>
    <property type="project" value="UniProtKB-UniRule"/>
</dbReference>
<organism evidence="9 10">
    <name type="scientific">Sorghum bicolor</name>
    <name type="common">Sorghum</name>
    <name type="synonym">Sorghum vulgare</name>
    <dbReference type="NCBI Taxonomy" id="4558"/>
    <lineage>
        <taxon>Eukaryota</taxon>
        <taxon>Viridiplantae</taxon>
        <taxon>Streptophyta</taxon>
        <taxon>Embryophyta</taxon>
        <taxon>Tracheophyta</taxon>
        <taxon>Spermatophyta</taxon>
        <taxon>Magnoliopsida</taxon>
        <taxon>Liliopsida</taxon>
        <taxon>Poales</taxon>
        <taxon>Poaceae</taxon>
        <taxon>PACMAD clade</taxon>
        <taxon>Panicoideae</taxon>
        <taxon>Andropogonodae</taxon>
        <taxon>Andropogoneae</taxon>
        <taxon>Sorghinae</taxon>
        <taxon>Sorghum</taxon>
    </lineage>
</organism>
<accession>A0A1B6P950</accession>
<comment type="subcellular location">
    <subcellularLocation>
        <location evidence="6">Nucleus</location>
    </subcellularLocation>
</comment>
<keyword evidence="10" id="KW-1185">Reference proteome</keyword>